<evidence type="ECO:0000313" key="3">
    <source>
        <dbReference type="EMBL" id="CUA99144.1"/>
    </source>
</evidence>
<evidence type="ECO:0000313" key="4">
    <source>
        <dbReference type="Proteomes" id="UP000183900"/>
    </source>
</evidence>
<keyword evidence="1" id="KW-0560">Oxidoreductase</keyword>
<gene>
    <name evidence="3" type="ORF">Ga0061067_11246</name>
</gene>
<accession>A0A0K6I7P1</accession>
<proteinExistence type="predicted"/>
<dbReference type="Pfam" id="PF01266">
    <property type="entry name" value="DAO"/>
    <property type="match status" value="1"/>
</dbReference>
<dbReference type="GO" id="GO:0016491">
    <property type="term" value="F:oxidoreductase activity"/>
    <property type="evidence" value="ECO:0007669"/>
    <property type="project" value="UniProtKB-KW"/>
</dbReference>
<dbReference type="Gene3D" id="3.50.50.60">
    <property type="entry name" value="FAD/NAD(P)-binding domain"/>
    <property type="match status" value="1"/>
</dbReference>
<dbReference type="InterPro" id="IPR006076">
    <property type="entry name" value="FAD-dep_OxRdtase"/>
</dbReference>
<evidence type="ECO:0000259" key="2">
    <source>
        <dbReference type="Pfam" id="PF01266"/>
    </source>
</evidence>
<organism evidence="3 4">
    <name type="scientific">Pannonibacter indicus</name>
    <dbReference type="NCBI Taxonomy" id="466044"/>
    <lineage>
        <taxon>Bacteria</taxon>
        <taxon>Pseudomonadati</taxon>
        <taxon>Pseudomonadota</taxon>
        <taxon>Alphaproteobacteria</taxon>
        <taxon>Hyphomicrobiales</taxon>
        <taxon>Stappiaceae</taxon>
        <taxon>Pannonibacter</taxon>
    </lineage>
</organism>
<protein>
    <submittedName>
        <fullName evidence="3">Glycine/D-amino acid oxidase (Deaminating)</fullName>
    </submittedName>
</protein>
<name>A0A0K6I7P1_9HYPH</name>
<dbReference type="AlphaFoldDB" id="A0A0K6I7P1"/>
<sequence length="393" mass="40256">MDTPLAQTSPIIIAGAGIAGSAAAYFLARQGLNVEVLDAAMPAAGASGASDGAVSVASKRPGPLMSAALEGIALYRSLAQDGLLAAEFHERSTFIVASTAEEEAVLERHGAALASAGIRVTAFSGPAIVRRFPALSPAACLVLEVHGEGHAIGYQVVHRLLSASRATVHRNCKVEGLLTCADGSRIIGVHTSKGTLNAGALLIATGNGTSALLGLSGVLTPRKGQLLVTERDRALSAGMPGSIMSGRYLLSKGSQKAAGARDQRGFGLVIDPLRTGQFLIGGTREDHGDTRQTDLEAVSTMLRQAADLVPGLAHLRLLRSFAGARTAVADALPLAGRLPGCTNGYILTGFEGDGICLGPVVAKAMAALICGREPELDLAPFAPDRFASLRFAA</sequence>
<dbReference type="Proteomes" id="UP000183900">
    <property type="component" value="Unassembled WGS sequence"/>
</dbReference>
<dbReference type="InterPro" id="IPR036188">
    <property type="entry name" value="FAD/NAD-bd_sf"/>
</dbReference>
<reference evidence="4" key="1">
    <citation type="submission" date="2015-08" db="EMBL/GenBank/DDBJ databases">
        <authorList>
            <person name="Varghese N."/>
        </authorList>
    </citation>
    <scope>NUCLEOTIDE SEQUENCE [LARGE SCALE GENOMIC DNA]</scope>
    <source>
        <strain evidence="4">DSM 23407</strain>
    </source>
</reference>
<feature type="domain" description="FAD dependent oxidoreductase" evidence="2">
    <location>
        <begin position="11"/>
        <end position="368"/>
    </location>
</feature>
<dbReference type="PANTHER" id="PTHR13847">
    <property type="entry name" value="SARCOSINE DEHYDROGENASE-RELATED"/>
    <property type="match status" value="1"/>
</dbReference>
<dbReference type="SUPFAM" id="SSF54373">
    <property type="entry name" value="FAD-linked reductases, C-terminal domain"/>
    <property type="match status" value="1"/>
</dbReference>
<dbReference type="GO" id="GO:0005737">
    <property type="term" value="C:cytoplasm"/>
    <property type="evidence" value="ECO:0007669"/>
    <property type="project" value="TreeGrafter"/>
</dbReference>
<dbReference type="SUPFAM" id="SSF51905">
    <property type="entry name" value="FAD/NAD(P)-binding domain"/>
    <property type="match status" value="1"/>
</dbReference>
<dbReference type="EMBL" id="CYHE01000012">
    <property type="protein sequence ID" value="CUA99144.1"/>
    <property type="molecule type" value="Genomic_DNA"/>
</dbReference>
<keyword evidence="4" id="KW-1185">Reference proteome</keyword>
<dbReference type="PANTHER" id="PTHR13847:SF287">
    <property type="entry name" value="FAD-DEPENDENT OXIDOREDUCTASE DOMAIN-CONTAINING PROTEIN 1"/>
    <property type="match status" value="1"/>
</dbReference>
<dbReference type="Gene3D" id="3.30.9.10">
    <property type="entry name" value="D-Amino Acid Oxidase, subunit A, domain 2"/>
    <property type="match status" value="1"/>
</dbReference>
<dbReference type="RefSeq" id="WP_055456593.1">
    <property type="nucleotide sequence ID" value="NZ_CYHE01000012.1"/>
</dbReference>
<evidence type="ECO:0000256" key="1">
    <source>
        <dbReference type="ARBA" id="ARBA00023002"/>
    </source>
</evidence>